<feature type="transmembrane region" description="Helical" evidence="2">
    <location>
        <begin position="102"/>
        <end position="119"/>
    </location>
</feature>
<reference evidence="3" key="1">
    <citation type="submission" date="2020-05" db="EMBL/GenBank/DDBJ databases">
        <title>Mycena genomes resolve the evolution of fungal bioluminescence.</title>
        <authorList>
            <person name="Tsai I.J."/>
        </authorList>
    </citation>
    <scope>NUCLEOTIDE SEQUENCE</scope>
    <source>
        <strain evidence="3">160909Yilan</strain>
    </source>
</reference>
<evidence type="ECO:0000256" key="2">
    <source>
        <dbReference type="SAM" id="Phobius"/>
    </source>
</evidence>
<keyword evidence="2" id="KW-0812">Transmembrane</keyword>
<sequence length="219" mass="23841">MSSNWASSPSGAVMKDKEKSLGEKEKDILRRYKMASHFEIPSGKGLFGQLQWVAFTYVCFIAYGHPDMKQLWAALRLEEEGDDSGWKEFVCGMTDRLHNVQVVGGLLLATSALFLTTVPPSPATIDYTHHGSYICIVSAFGLLIGSIICAVAAVLMLSQASAFQLRTSSQVWYRNRTCVYGTTIALAGPTFSAAPATILLAFGVHSKLNILNCFLTHGP</sequence>
<name>A0A8H7CMZ4_9AGAR</name>
<feature type="region of interest" description="Disordered" evidence="1">
    <location>
        <begin position="1"/>
        <end position="20"/>
    </location>
</feature>
<accession>A0A8H7CMZ4</accession>
<dbReference type="Proteomes" id="UP000623467">
    <property type="component" value="Unassembled WGS sequence"/>
</dbReference>
<keyword evidence="2" id="KW-0472">Membrane</keyword>
<dbReference type="OrthoDB" id="3031992at2759"/>
<gene>
    <name evidence="3" type="ORF">MSAN_02051100</name>
</gene>
<dbReference type="EMBL" id="JACAZH010000026">
    <property type="protein sequence ID" value="KAF7341951.1"/>
    <property type="molecule type" value="Genomic_DNA"/>
</dbReference>
<organism evidence="3 4">
    <name type="scientific">Mycena sanguinolenta</name>
    <dbReference type="NCBI Taxonomy" id="230812"/>
    <lineage>
        <taxon>Eukaryota</taxon>
        <taxon>Fungi</taxon>
        <taxon>Dikarya</taxon>
        <taxon>Basidiomycota</taxon>
        <taxon>Agaricomycotina</taxon>
        <taxon>Agaricomycetes</taxon>
        <taxon>Agaricomycetidae</taxon>
        <taxon>Agaricales</taxon>
        <taxon>Marasmiineae</taxon>
        <taxon>Mycenaceae</taxon>
        <taxon>Mycena</taxon>
    </lineage>
</organism>
<evidence type="ECO:0000313" key="3">
    <source>
        <dbReference type="EMBL" id="KAF7341951.1"/>
    </source>
</evidence>
<dbReference type="AlphaFoldDB" id="A0A8H7CMZ4"/>
<keyword evidence="2" id="KW-1133">Transmembrane helix</keyword>
<protein>
    <submittedName>
        <fullName evidence="3">Uncharacterized protein</fullName>
    </submittedName>
</protein>
<comment type="caution">
    <text evidence="3">The sequence shown here is derived from an EMBL/GenBank/DDBJ whole genome shotgun (WGS) entry which is preliminary data.</text>
</comment>
<feature type="transmembrane region" description="Helical" evidence="2">
    <location>
        <begin position="178"/>
        <end position="202"/>
    </location>
</feature>
<proteinExistence type="predicted"/>
<feature type="compositionally biased region" description="Polar residues" evidence="1">
    <location>
        <begin position="1"/>
        <end position="10"/>
    </location>
</feature>
<feature type="transmembrane region" description="Helical" evidence="2">
    <location>
        <begin position="131"/>
        <end position="157"/>
    </location>
</feature>
<keyword evidence="4" id="KW-1185">Reference proteome</keyword>
<evidence type="ECO:0000313" key="4">
    <source>
        <dbReference type="Proteomes" id="UP000623467"/>
    </source>
</evidence>
<evidence type="ECO:0000256" key="1">
    <source>
        <dbReference type="SAM" id="MobiDB-lite"/>
    </source>
</evidence>